<feature type="transmembrane region" description="Helical" evidence="6">
    <location>
        <begin position="28"/>
        <end position="49"/>
    </location>
</feature>
<name>A0A1H1B3K6_9ACTN</name>
<dbReference type="STRING" id="47312.SAMN04489765_0520"/>
<evidence type="ECO:0000256" key="4">
    <source>
        <dbReference type="ARBA" id="ARBA00022989"/>
    </source>
</evidence>
<evidence type="ECO:0000256" key="1">
    <source>
        <dbReference type="ARBA" id="ARBA00004141"/>
    </source>
</evidence>
<evidence type="ECO:0000256" key="3">
    <source>
        <dbReference type="ARBA" id="ARBA00022692"/>
    </source>
</evidence>
<dbReference type="RefSeq" id="WP_082756304.1">
    <property type="nucleotide sequence ID" value="NZ_AP025457.1"/>
</dbReference>
<evidence type="ECO:0000256" key="5">
    <source>
        <dbReference type="ARBA" id="ARBA00023136"/>
    </source>
</evidence>
<evidence type="ECO:0000256" key="2">
    <source>
        <dbReference type="ARBA" id="ARBA00009142"/>
    </source>
</evidence>
<dbReference type="GO" id="GO:0005886">
    <property type="term" value="C:plasma membrane"/>
    <property type="evidence" value="ECO:0007669"/>
    <property type="project" value="UniProtKB-SubCell"/>
</dbReference>
<feature type="transmembrane region" description="Helical" evidence="6">
    <location>
        <begin position="148"/>
        <end position="174"/>
    </location>
</feature>
<evidence type="ECO:0000256" key="6">
    <source>
        <dbReference type="RuleBase" id="RU363041"/>
    </source>
</evidence>
<accession>A0A1H1B3K6</accession>
<evidence type="ECO:0000256" key="7">
    <source>
        <dbReference type="SAM" id="MobiDB-lite"/>
    </source>
</evidence>
<dbReference type="OrthoDB" id="3578006at2"/>
<feature type="transmembrane region" description="Helical" evidence="6">
    <location>
        <begin position="117"/>
        <end position="136"/>
    </location>
</feature>
<dbReference type="Pfam" id="PF01925">
    <property type="entry name" value="TauE"/>
    <property type="match status" value="2"/>
</dbReference>
<gene>
    <name evidence="8" type="ORF">SAMN04489765_0520</name>
</gene>
<comment type="subcellular location">
    <subcellularLocation>
        <location evidence="6">Cell membrane</location>
        <topology evidence="6">Multi-pass membrane protein</topology>
    </subcellularLocation>
    <subcellularLocation>
        <location evidence="1">Membrane</location>
        <topology evidence="1">Multi-pass membrane protein</topology>
    </subcellularLocation>
</comment>
<comment type="similarity">
    <text evidence="2 6">Belongs to the 4-toluene sulfonate uptake permease (TSUP) (TC 2.A.102) family.</text>
</comment>
<feature type="region of interest" description="Disordered" evidence="7">
    <location>
        <begin position="1"/>
        <end position="20"/>
    </location>
</feature>
<dbReference type="Proteomes" id="UP000183053">
    <property type="component" value="Unassembled WGS sequence"/>
</dbReference>
<sequence length="285" mass="28573">MTQVAAPASTGSAVAGPRIPGPRRSASIGFLGGISGGLLGGGTGVVTVPALDRHSTLSRHVIHGTSTLANVSAALVGSIVYALRGGHVDFVPGVGLMIGGIVGAYVGARWVSKVPEVVLRSLFVLVLVLSSTKFLLQGFGIEVGSSSGLFDGAPLIVAVATVTGLLVGAYSAAMGLGGGLLVVPVMAVMFGADLHTAAGTSLLVMLPNAIVGAATHIRHGSADLQVGKPLALAALPGSLVGVSLALALPERGLAVVLGSFMAFLAVREVLRWRRTVLAERAERTV</sequence>
<reference evidence="9" key="1">
    <citation type="submission" date="2016-10" db="EMBL/GenBank/DDBJ databases">
        <authorList>
            <person name="Varghese N."/>
            <person name="Submissions S."/>
        </authorList>
    </citation>
    <scope>NUCLEOTIDE SEQUENCE [LARGE SCALE GENOMIC DNA]</scope>
    <source>
        <strain evidence="9">DSM 44142</strain>
    </source>
</reference>
<evidence type="ECO:0000313" key="9">
    <source>
        <dbReference type="Proteomes" id="UP000183053"/>
    </source>
</evidence>
<feature type="transmembrane region" description="Helical" evidence="6">
    <location>
        <begin position="229"/>
        <end position="247"/>
    </location>
</feature>
<dbReference type="AlphaFoldDB" id="A0A1H1B3K6"/>
<protein>
    <recommendedName>
        <fullName evidence="6">Probable membrane transporter protein</fullName>
    </recommendedName>
</protein>
<keyword evidence="3 6" id="KW-0812">Transmembrane</keyword>
<dbReference type="InterPro" id="IPR002781">
    <property type="entry name" value="TM_pro_TauE-like"/>
</dbReference>
<keyword evidence="4 6" id="KW-1133">Transmembrane helix</keyword>
<feature type="transmembrane region" description="Helical" evidence="6">
    <location>
        <begin position="194"/>
        <end position="217"/>
    </location>
</feature>
<keyword evidence="9" id="KW-1185">Reference proteome</keyword>
<feature type="transmembrane region" description="Helical" evidence="6">
    <location>
        <begin position="61"/>
        <end position="83"/>
    </location>
</feature>
<keyword evidence="5 6" id="KW-0472">Membrane</keyword>
<dbReference type="PANTHER" id="PTHR43701:SF2">
    <property type="entry name" value="MEMBRANE TRANSPORTER PROTEIN YJNA-RELATED"/>
    <property type="match status" value="1"/>
</dbReference>
<keyword evidence="6" id="KW-1003">Cell membrane</keyword>
<evidence type="ECO:0000313" key="8">
    <source>
        <dbReference type="EMBL" id="SDQ46472.1"/>
    </source>
</evidence>
<organism evidence="8 9">
    <name type="scientific">Tsukamurella pulmonis</name>
    <dbReference type="NCBI Taxonomy" id="47312"/>
    <lineage>
        <taxon>Bacteria</taxon>
        <taxon>Bacillati</taxon>
        <taxon>Actinomycetota</taxon>
        <taxon>Actinomycetes</taxon>
        <taxon>Mycobacteriales</taxon>
        <taxon>Tsukamurellaceae</taxon>
        <taxon>Tsukamurella</taxon>
    </lineage>
</organism>
<dbReference type="EMBL" id="FNLF01000002">
    <property type="protein sequence ID" value="SDQ46472.1"/>
    <property type="molecule type" value="Genomic_DNA"/>
</dbReference>
<feature type="transmembrane region" description="Helical" evidence="6">
    <location>
        <begin position="90"/>
        <end position="111"/>
    </location>
</feature>
<feature type="transmembrane region" description="Helical" evidence="6">
    <location>
        <begin position="253"/>
        <end position="270"/>
    </location>
</feature>
<dbReference type="InterPro" id="IPR051598">
    <property type="entry name" value="TSUP/Inactive_protease-like"/>
</dbReference>
<proteinExistence type="inferred from homology"/>
<dbReference type="PANTHER" id="PTHR43701">
    <property type="entry name" value="MEMBRANE TRANSPORTER PROTEIN MJ0441-RELATED"/>
    <property type="match status" value="1"/>
</dbReference>